<evidence type="ECO:0000259" key="1">
    <source>
        <dbReference type="Pfam" id="PF25056"/>
    </source>
</evidence>
<sequence length="122" mass="14363">MVVDDKYAKIWISDGILFFVYKEIYEIDRQMAKYIVSQRLRVQNEKSFPIFCDFRAVTNAHKEARDYLALEGSYMTKALALLVKDEHSMAITQLYVKTSKPDYPTKVFIDKEEALSFLKDFK</sequence>
<dbReference type="Gene3D" id="3.40.970.30">
    <property type="entry name" value="yp_829618.1 like domains"/>
    <property type="match status" value="1"/>
</dbReference>
<dbReference type="EMBL" id="JBHUOJ010000040">
    <property type="protein sequence ID" value="MFD2835459.1"/>
    <property type="molecule type" value="Genomic_DNA"/>
</dbReference>
<name>A0ABW5XAT3_9FLAO</name>
<organism evidence="2 3">
    <name type="scientific">Christiangramia antarctica</name>
    <dbReference type="NCBI Taxonomy" id="2058158"/>
    <lineage>
        <taxon>Bacteria</taxon>
        <taxon>Pseudomonadati</taxon>
        <taxon>Bacteroidota</taxon>
        <taxon>Flavobacteriia</taxon>
        <taxon>Flavobacteriales</taxon>
        <taxon>Flavobacteriaceae</taxon>
        <taxon>Christiangramia</taxon>
    </lineage>
</organism>
<accession>A0ABW5XAT3</accession>
<dbReference type="Proteomes" id="UP001597438">
    <property type="component" value="Unassembled WGS sequence"/>
</dbReference>
<proteinExistence type="predicted"/>
<reference evidence="3" key="1">
    <citation type="journal article" date="2019" name="Int. J. Syst. Evol. Microbiol.">
        <title>The Global Catalogue of Microorganisms (GCM) 10K type strain sequencing project: providing services to taxonomists for standard genome sequencing and annotation.</title>
        <authorList>
            <consortium name="The Broad Institute Genomics Platform"/>
            <consortium name="The Broad Institute Genome Sequencing Center for Infectious Disease"/>
            <person name="Wu L."/>
            <person name="Ma J."/>
        </authorList>
    </citation>
    <scope>NUCLEOTIDE SEQUENCE [LARGE SCALE GENOMIC DNA]</scope>
    <source>
        <strain evidence="3">KCTC 52925</strain>
    </source>
</reference>
<comment type="caution">
    <text evidence="2">The sequence shown here is derived from an EMBL/GenBank/DDBJ whole genome shotgun (WGS) entry which is preliminary data.</text>
</comment>
<feature type="domain" description="DUF7793" evidence="1">
    <location>
        <begin position="10"/>
        <end position="122"/>
    </location>
</feature>
<evidence type="ECO:0000313" key="3">
    <source>
        <dbReference type="Proteomes" id="UP001597438"/>
    </source>
</evidence>
<gene>
    <name evidence="2" type="ORF">ACFSYS_19360</name>
</gene>
<dbReference type="InterPro" id="IPR056695">
    <property type="entry name" value="DUF7793"/>
</dbReference>
<dbReference type="RefSeq" id="WP_251742551.1">
    <property type="nucleotide sequence ID" value="NZ_JBHUOJ010000040.1"/>
</dbReference>
<keyword evidence="3" id="KW-1185">Reference proteome</keyword>
<protein>
    <recommendedName>
        <fullName evidence="1">DUF7793 domain-containing protein</fullName>
    </recommendedName>
</protein>
<dbReference type="Pfam" id="PF25056">
    <property type="entry name" value="DUF7793"/>
    <property type="match status" value="1"/>
</dbReference>
<evidence type="ECO:0000313" key="2">
    <source>
        <dbReference type="EMBL" id="MFD2835459.1"/>
    </source>
</evidence>